<name>A0A1G2KTQ3_9BACT</name>
<evidence type="ECO:0008006" key="4">
    <source>
        <dbReference type="Google" id="ProtNLM"/>
    </source>
</evidence>
<dbReference type="Proteomes" id="UP000177811">
    <property type="component" value="Unassembled WGS sequence"/>
</dbReference>
<accession>A0A1G2KTQ3</accession>
<keyword evidence="1" id="KW-1133">Transmembrane helix</keyword>
<feature type="transmembrane region" description="Helical" evidence="1">
    <location>
        <begin position="6"/>
        <end position="28"/>
    </location>
</feature>
<reference evidence="2 3" key="1">
    <citation type="journal article" date="2016" name="Nat. Commun.">
        <title>Thousands of microbial genomes shed light on interconnected biogeochemical processes in an aquifer system.</title>
        <authorList>
            <person name="Anantharaman K."/>
            <person name="Brown C.T."/>
            <person name="Hug L.A."/>
            <person name="Sharon I."/>
            <person name="Castelle C.J."/>
            <person name="Probst A.J."/>
            <person name="Thomas B.C."/>
            <person name="Singh A."/>
            <person name="Wilkins M.J."/>
            <person name="Karaoz U."/>
            <person name="Brodie E.L."/>
            <person name="Williams K.H."/>
            <person name="Hubbard S.S."/>
            <person name="Banfield J.F."/>
        </authorList>
    </citation>
    <scope>NUCLEOTIDE SEQUENCE [LARGE SCALE GENOMIC DNA]</scope>
</reference>
<keyword evidence="1" id="KW-0472">Membrane</keyword>
<sequence>MSLVELVVYGALLAVISVFVVNTIVMATRVISEVRAERAITTNGELIMQKIIREARQATSLNASSTFNVDPGDLSLTTIVSPTDYTETTADFYTDAAGDVYYKKGSAASALLNSEDVSVSTIVFRKIFTATSSEGVRVELTLQATASARYVISRNFFGTAILRGSY</sequence>
<evidence type="ECO:0000313" key="2">
    <source>
        <dbReference type="EMBL" id="OHA01769.1"/>
    </source>
</evidence>
<dbReference type="EMBL" id="MHQL01000054">
    <property type="protein sequence ID" value="OHA01769.1"/>
    <property type="molecule type" value="Genomic_DNA"/>
</dbReference>
<comment type="caution">
    <text evidence="2">The sequence shown here is derived from an EMBL/GenBank/DDBJ whole genome shotgun (WGS) entry which is preliminary data.</text>
</comment>
<keyword evidence="1" id="KW-0812">Transmembrane</keyword>
<gene>
    <name evidence="2" type="ORF">A3C16_02685</name>
</gene>
<dbReference type="AlphaFoldDB" id="A0A1G2KTQ3"/>
<proteinExistence type="predicted"/>
<organism evidence="2 3">
    <name type="scientific">Candidatus Sungbacteria bacterium RIFCSPHIGHO2_02_FULL_51_29</name>
    <dbReference type="NCBI Taxonomy" id="1802273"/>
    <lineage>
        <taxon>Bacteria</taxon>
        <taxon>Candidatus Sungiibacteriota</taxon>
    </lineage>
</organism>
<evidence type="ECO:0000256" key="1">
    <source>
        <dbReference type="SAM" id="Phobius"/>
    </source>
</evidence>
<protein>
    <recommendedName>
        <fullName evidence="4">General secretion pathway GspH domain-containing protein</fullName>
    </recommendedName>
</protein>
<evidence type="ECO:0000313" key="3">
    <source>
        <dbReference type="Proteomes" id="UP000177811"/>
    </source>
</evidence>